<accession>A0A9D4EBY5</accession>
<keyword evidence="4" id="KW-1133">Transmembrane helix</keyword>
<evidence type="ECO:0000256" key="3">
    <source>
        <dbReference type="SAM" id="MobiDB-lite"/>
    </source>
</evidence>
<dbReference type="SMART" id="SM00339">
    <property type="entry name" value="FH"/>
    <property type="match status" value="1"/>
</dbReference>
<dbReference type="InterPro" id="IPR036390">
    <property type="entry name" value="WH_DNA-bd_sf"/>
</dbReference>
<dbReference type="GO" id="GO:0003700">
    <property type="term" value="F:DNA-binding transcription factor activity"/>
    <property type="evidence" value="ECO:0007669"/>
    <property type="project" value="InterPro"/>
</dbReference>
<dbReference type="InterPro" id="IPR036388">
    <property type="entry name" value="WH-like_DNA-bd_sf"/>
</dbReference>
<keyword evidence="2" id="KW-0539">Nucleus</keyword>
<feature type="region of interest" description="Disordered" evidence="3">
    <location>
        <begin position="302"/>
        <end position="363"/>
    </location>
</feature>
<dbReference type="PANTHER" id="PTHR47316">
    <property type="entry name" value="FORKHEAD BOX PROTEIN H1"/>
    <property type="match status" value="1"/>
</dbReference>
<keyword evidence="4" id="KW-0472">Membrane</keyword>
<protein>
    <recommendedName>
        <fullName evidence="5">Fork-head domain-containing protein</fullName>
    </recommendedName>
</protein>
<dbReference type="Gene3D" id="1.10.10.10">
    <property type="entry name" value="Winged helix-like DNA-binding domain superfamily/Winged helix DNA-binding domain"/>
    <property type="match status" value="1"/>
</dbReference>
<dbReference type="SUPFAM" id="SSF82171">
    <property type="entry name" value="DPP6 N-terminal domain-like"/>
    <property type="match status" value="1"/>
</dbReference>
<feature type="DNA-binding region" description="Fork-head" evidence="2">
    <location>
        <begin position="364"/>
        <end position="455"/>
    </location>
</feature>
<comment type="caution">
    <text evidence="6">The sequence shown here is derived from an EMBL/GenBank/DDBJ whole genome shotgun (WGS) entry which is preliminary data.</text>
</comment>
<sequence length="671" mass="73564">MATVSHEAYLTEESEIADVSRLGQPGGKGARERNRSLDDGSVVDDDVVSDVAVVDDDTGSDVAVVNDDTGSYVAVVIDDNGSYVAVVIDDTGSDVAVVIDATGGDVAVVKDATDSDVAVVNDSTGSDVAFVNDDTMMLLDVAVVDDDNVMELLYMMVLVVMMLLLTMILVVMVLLLKMILVVMVLLLKMILVVMLLLMSAEDTWYAGLHGDALLGSLYGYHDTVRSYLDESVYRYQMQSVDTVSGAYFPPNAFFTSGLQTHTYLQPLNLTSTQQPELSVSRGTSPEDLEVSFLTDQRLGFTHPESRCSSTETSISMSSRATVTSVTSNASTGDGNDLPSDDSGRRGKKRRRDDEGPVEYKRYPKPPYQYSGIIAMAIQSSPEKRLSLSQIVARMAEFFPFFRGSYTGWRDSVRHTLSHVSCFYKVAVQGCTNKAGKPTTKFNWAVDLSKVHEGMFRLQGSYVGKNAEFQSTLHEQLGLPPVMQQSSPTISERAVQDVCEDGGAWTGYSDTTGKFSMRLPSRGDTCHLPHNDSPYQYHRRYSLYDSTQPYEDLTPVKSEPKPDIDLNTPINDLRIFLHHIARDHATDPTRNSDAVDNLSALCNPEAPGGKVSSKTEPPAGYTDVTSSWKAPATSAERFPLRWTDFSVSNFLRPISPERDSTVQPADVGRDTC</sequence>
<feature type="region of interest" description="Disordered" evidence="3">
    <location>
        <begin position="14"/>
        <end position="41"/>
    </location>
</feature>
<evidence type="ECO:0000256" key="1">
    <source>
        <dbReference type="ARBA" id="ARBA00023125"/>
    </source>
</evidence>
<feature type="compositionally biased region" description="Basic and acidic residues" evidence="3">
    <location>
        <begin position="29"/>
        <end position="38"/>
    </location>
</feature>
<dbReference type="InterPro" id="IPR001766">
    <property type="entry name" value="Fork_head_dom"/>
</dbReference>
<evidence type="ECO:0000313" key="7">
    <source>
        <dbReference type="Proteomes" id="UP000828390"/>
    </source>
</evidence>
<reference evidence="6" key="1">
    <citation type="journal article" date="2019" name="bioRxiv">
        <title>The Genome of the Zebra Mussel, Dreissena polymorpha: A Resource for Invasive Species Research.</title>
        <authorList>
            <person name="McCartney M.A."/>
            <person name="Auch B."/>
            <person name="Kono T."/>
            <person name="Mallez S."/>
            <person name="Zhang Y."/>
            <person name="Obille A."/>
            <person name="Becker A."/>
            <person name="Abrahante J.E."/>
            <person name="Garbe J."/>
            <person name="Badalamenti J.P."/>
            <person name="Herman A."/>
            <person name="Mangelson H."/>
            <person name="Liachko I."/>
            <person name="Sullivan S."/>
            <person name="Sone E.D."/>
            <person name="Koren S."/>
            <person name="Silverstein K.A.T."/>
            <person name="Beckman K.B."/>
            <person name="Gohl D.M."/>
        </authorList>
    </citation>
    <scope>NUCLEOTIDE SEQUENCE</scope>
    <source>
        <strain evidence="6">Duluth1</strain>
        <tissue evidence="6">Whole animal</tissue>
    </source>
</reference>
<feature type="transmembrane region" description="Helical" evidence="4">
    <location>
        <begin position="152"/>
        <end position="171"/>
    </location>
</feature>
<dbReference type="InterPro" id="IPR052327">
    <property type="entry name" value="Activin_resp_transcr_regulator"/>
</dbReference>
<dbReference type="GO" id="GO:0005634">
    <property type="term" value="C:nucleus"/>
    <property type="evidence" value="ECO:0007669"/>
    <property type="project" value="UniProtKB-SubCell"/>
</dbReference>
<reference evidence="6" key="2">
    <citation type="submission" date="2020-11" db="EMBL/GenBank/DDBJ databases">
        <authorList>
            <person name="McCartney M.A."/>
            <person name="Auch B."/>
            <person name="Kono T."/>
            <person name="Mallez S."/>
            <person name="Becker A."/>
            <person name="Gohl D.M."/>
            <person name="Silverstein K.A.T."/>
            <person name="Koren S."/>
            <person name="Bechman K.B."/>
            <person name="Herman A."/>
            <person name="Abrahante J.E."/>
            <person name="Garbe J."/>
        </authorList>
    </citation>
    <scope>NUCLEOTIDE SEQUENCE</scope>
    <source>
        <strain evidence="6">Duluth1</strain>
        <tissue evidence="6">Whole animal</tissue>
    </source>
</reference>
<dbReference type="SUPFAM" id="SSF46785">
    <property type="entry name" value="Winged helix' DNA-binding domain"/>
    <property type="match status" value="1"/>
</dbReference>
<gene>
    <name evidence="6" type="ORF">DPMN_177326</name>
</gene>
<dbReference type="AlphaFoldDB" id="A0A9D4EBY5"/>
<dbReference type="InterPro" id="IPR030456">
    <property type="entry name" value="TF_fork_head_CS_2"/>
</dbReference>
<dbReference type="Pfam" id="PF00250">
    <property type="entry name" value="Forkhead"/>
    <property type="match status" value="1"/>
</dbReference>
<evidence type="ECO:0000256" key="4">
    <source>
        <dbReference type="SAM" id="Phobius"/>
    </source>
</evidence>
<feature type="domain" description="Fork-head" evidence="5">
    <location>
        <begin position="364"/>
        <end position="455"/>
    </location>
</feature>
<comment type="subcellular location">
    <subcellularLocation>
        <location evidence="2">Nucleus</location>
    </subcellularLocation>
</comment>
<proteinExistence type="predicted"/>
<evidence type="ECO:0000259" key="5">
    <source>
        <dbReference type="PROSITE" id="PS50039"/>
    </source>
</evidence>
<dbReference type="GO" id="GO:0043565">
    <property type="term" value="F:sequence-specific DNA binding"/>
    <property type="evidence" value="ECO:0007669"/>
    <property type="project" value="InterPro"/>
</dbReference>
<dbReference type="PRINTS" id="PR00053">
    <property type="entry name" value="FORKHEAD"/>
</dbReference>
<name>A0A9D4EBY5_DREPO</name>
<dbReference type="EMBL" id="JAIWYP010000009">
    <property type="protein sequence ID" value="KAH3775916.1"/>
    <property type="molecule type" value="Genomic_DNA"/>
</dbReference>
<keyword evidence="1 2" id="KW-0238">DNA-binding</keyword>
<dbReference type="Proteomes" id="UP000828390">
    <property type="component" value="Unassembled WGS sequence"/>
</dbReference>
<feature type="compositionally biased region" description="Low complexity" evidence="3">
    <location>
        <begin position="306"/>
        <end position="331"/>
    </location>
</feature>
<keyword evidence="4" id="KW-0812">Transmembrane</keyword>
<dbReference type="PROSITE" id="PS00658">
    <property type="entry name" value="FORK_HEAD_2"/>
    <property type="match status" value="1"/>
</dbReference>
<feature type="region of interest" description="Disordered" evidence="3">
    <location>
        <begin position="605"/>
        <end position="627"/>
    </location>
</feature>
<dbReference type="PROSITE" id="PS50039">
    <property type="entry name" value="FORK_HEAD_3"/>
    <property type="match status" value="1"/>
</dbReference>
<keyword evidence="7" id="KW-1185">Reference proteome</keyword>
<evidence type="ECO:0000256" key="2">
    <source>
        <dbReference type="PROSITE-ProRule" id="PRU00089"/>
    </source>
</evidence>
<evidence type="ECO:0000313" key="6">
    <source>
        <dbReference type="EMBL" id="KAH3775916.1"/>
    </source>
</evidence>
<organism evidence="6 7">
    <name type="scientific">Dreissena polymorpha</name>
    <name type="common">Zebra mussel</name>
    <name type="synonym">Mytilus polymorpha</name>
    <dbReference type="NCBI Taxonomy" id="45954"/>
    <lineage>
        <taxon>Eukaryota</taxon>
        <taxon>Metazoa</taxon>
        <taxon>Spiralia</taxon>
        <taxon>Lophotrochozoa</taxon>
        <taxon>Mollusca</taxon>
        <taxon>Bivalvia</taxon>
        <taxon>Autobranchia</taxon>
        <taxon>Heteroconchia</taxon>
        <taxon>Euheterodonta</taxon>
        <taxon>Imparidentia</taxon>
        <taxon>Neoheterodontei</taxon>
        <taxon>Myida</taxon>
        <taxon>Dreissenoidea</taxon>
        <taxon>Dreissenidae</taxon>
        <taxon>Dreissena</taxon>
    </lineage>
</organism>
<feature type="compositionally biased region" description="Basic and acidic residues" evidence="3">
    <location>
        <begin position="351"/>
        <end position="361"/>
    </location>
</feature>
<dbReference type="PANTHER" id="PTHR47316:SF1">
    <property type="entry name" value="FORKHEAD BOX PROTEIN H1"/>
    <property type="match status" value="1"/>
</dbReference>
<feature type="transmembrane region" description="Helical" evidence="4">
    <location>
        <begin position="178"/>
        <end position="198"/>
    </location>
</feature>